<protein>
    <submittedName>
        <fullName evidence="2">BNR repeat protein</fullName>
    </submittedName>
</protein>
<dbReference type="Gene3D" id="2.60.120.200">
    <property type="match status" value="1"/>
</dbReference>
<dbReference type="OrthoDB" id="240763at2"/>
<keyword evidence="1" id="KW-0732">Signal</keyword>
<gene>
    <name evidence="2" type="ORF">CLV57_1058</name>
</gene>
<dbReference type="InterPro" id="IPR013320">
    <property type="entry name" value="ConA-like_dom_sf"/>
</dbReference>
<dbReference type="RefSeq" id="WP_100340267.1">
    <property type="nucleotide sequence ID" value="NZ_PGFJ01000001.1"/>
</dbReference>
<name>A0A2H9VTC3_9SPHI</name>
<dbReference type="InterPro" id="IPR036278">
    <property type="entry name" value="Sialidase_sf"/>
</dbReference>
<dbReference type="SUPFAM" id="SSF49899">
    <property type="entry name" value="Concanavalin A-like lectins/glucanases"/>
    <property type="match status" value="1"/>
</dbReference>
<dbReference type="GO" id="GO:0004553">
    <property type="term" value="F:hydrolase activity, hydrolyzing O-glycosyl compounds"/>
    <property type="evidence" value="ECO:0007669"/>
    <property type="project" value="UniProtKB-ARBA"/>
</dbReference>
<dbReference type="CDD" id="cd15482">
    <property type="entry name" value="Sialidase_non-viral"/>
    <property type="match status" value="1"/>
</dbReference>
<dbReference type="Proteomes" id="UP000242687">
    <property type="component" value="Unassembled WGS sequence"/>
</dbReference>
<organism evidence="2 3">
    <name type="scientific">Mucilaginibacter auburnensis</name>
    <dbReference type="NCBI Taxonomy" id="1457233"/>
    <lineage>
        <taxon>Bacteria</taxon>
        <taxon>Pseudomonadati</taxon>
        <taxon>Bacteroidota</taxon>
        <taxon>Sphingobacteriia</taxon>
        <taxon>Sphingobacteriales</taxon>
        <taxon>Sphingobacteriaceae</taxon>
        <taxon>Mucilaginibacter</taxon>
    </lineage>
</organism>
<feature type="signal peptide" evidence="1">
    <location>
        <begin position="1"/>
        <end position="25"/>
    </location>
</feature>
<evidence type="ECO:0000256" key="1">
    <source>
        <dbReference type="SAM" id="SignalP"/>
    </source>
</evidence>
<proteinExistence type="predicted"/>
<dbReference type="PROSITE" id="PS51257">
    <property type="entry name" value="PROKAR_LIPOPROTEIN"/>
    <property type="match status" value="1"/>
</dbReference>
<sequence>MRLFLKSSLIAFLATASLSSCSKQASVTPSTQQETTPPLVTHADSLITIPDINTEYVTDLRSIEQGSTIYRANYVDQPGMVQLSNGSWACVFTTSSGSEGTNGQHVVLTRSSDMGATWSKPSDIEPVTGISSGWAMPYLTGYGRLYVFYVYNGDNFTQYNGVSLINSNLLGWYCYKYSDDMGQTWSKRYRMPIKMTAVDRNNTFKGAAQMLWSICKPLHTNRGLLFSFTKMGQFVSGLGEGWLMNCPNIETEKNADNLDWITLPDGDVGIKNPAWNIQEEHNIVQLSNGSLYCVNRTQQGYPAFSTSNDFGSTWTIPTAMKYGSGSAADRIIKNPLACARIFKCKNGNYLLWYHNNGTTGYENRNPVWMSGGVEVNGTIWWSEPEVVLYSSAVANRFSYPDLIEQQGRYFFAESSKTAAMLHEVNPNLLTGLWYQLKRKATITSGIVLDYDVKGSKTNDANNNLFTSLNFKGGFTLDFMLKFNTLGTANQIFSNKDSNGKGVSITTTANKTLLISINDGSNSSTLETDPNLLTTNTTHHIAFTVDGASNIITAMIDGKLCDGGSKKAFGWVRFGAVSNVNTDNQLVFGSSLDGEISSFKIYGRALRTSELVSNYLAAK</sequence>
<dbReference type="EMBL" id="PGFJ01000001">
    <property type="protein sequence ID" value="PJJ84054.1"/>
    <property type="molecule type" value="Genomic_DNA"/>
</dbReference>
<reference evidence="2 3" key="1">
    <citation type="submission" date="2017-11" db="EMBL/GenBank/DDBJ databases">
        <title>Genomic Encyclopedia of Archaeal and Bacterial Type Strains, Phase II (KMG-II): From Individual Species to Whole Genera.</title>
        <authorList>
            <person name="Goeker M."/>
        </authorList>
    </citation>
    <scope>NUCLEOTIDE SEQUENCE [LARGE SCALE GENOMIC DNA]</scope>
    <source>
        <strain evidence="2 3">DSM 28175</strain>
    </source>
</reference>
<keyword evidence="3" id="KW-1185">Reference proteome</keyword>
<dbReference type="GO" id="GO:0005975">
    <property type="term" value="P:carbohydrate metabolic process"/>
    <property type="evidence" value="ECO:0007669"/>
    <property type="project" value="UniProtKB-ARBA"/>
</dbReference>
<evidence type="ECO:0000313" key="2">
    <source>
        <dbReference type="EMBL" id="PJJ84054.1"/>
    </source>
</evidence>
<feature type="chain" id="PRO_5014110931" evidence="1">
    <location>
        <begin position="26"/>
        <end position="618"/>
    </location>
</feature>
<dbReference type="Pfam" id="PF13385">
    <property type="entry name" value="Laminin_G_3"/>
    <property type="match status" value="1"/>
</dbReference>
<dbReference type="Gene3D" id="2.120.10.10">
    <property type="match status" value="2"/>
</dbReference>
<comment type="caution">
    <text evidence="2">The sequence shown here is derived from an EMBL/GenBank/DDBJ whole genome shotgun (WGS) entry which is preliminary data.</text>
</comment>
<dbReference type="SUPFAM" id="SSF50939">
    <property type="entry name" value="Sialidases"/>
    <property type="match status" value="1"/>
</dbReference>
<dbReference type="AlphaFoldDB" id="A0A2H9VTC3"/>
<evidence type="ECO:0000313" key="3">
    <source>
        <dbReference type="Proteomes" id="UP000242687"/>
    </source>
</evidence>
<accession>A0A2H9VTC3</accession>